<feature type="domain" description="F-box" evidence="1">
    <location>
        <begin position="4"/>
        <end position="50"/>
    </location>
</feature>
<dbReference type="EMBL" id="WUAV01000001">
    <property type="protein sequence ID" value="KAF1771320.1"/>
    <property type="molecule type" value="Genomic_DNA"/>
</dbReference>
<dbReference type="Proteomes" id="UP000483820">
    <property type="component" value="Chromosome I"/>
</dbReference>
<evidence type="ECO:0000313" key="2">
    <source>
        <dbReference type="EMBL" id="KAF1771320.1"/>
    </source>
</evidence>
<protein>
    <recommendedName>
        <fullName evidence="1">F-box domain-containing protein</fullName>
    </recommendedName>
</protein>
<dbReference type="RefSeq" id="XP_003097100.2">
    <property type="nucleotide sequence ID" value="XM_003097052.2"/>
</dbReference>
<accession>A0A6A5HT06</accession>
<sequence length="310" mass="35705">MFSPFPLLRLPGVILCEVFKSLSIGEKIKLSLCSTKITTQINNAQFYSHNVIVNQDFLSHKIRIHSENNKDVFEIFICPDIGKNHNSNTQRCPIACCTVPVIFIPTGIKIFWKIYSEGFLSVIQHLLKVFQCKISININCYCSNLFQQTISKLFELQLEFRTLTIKIQHLKIYNNLGLVEDLKIFSLPDPEFIPVFTSWPQKITIMNSAWFTLEYLLTCTCTRILLEDSLLGNEDLDVVLKNWKAGGFPNLEYLYIESQRISDNGWTILGVNLLKLRGKHIKNNDRSKKLVTKLSTKFGFERIEMSVTVV</sequence>
<dbReference type="PROSITE" id="PS50181">
    <property type="entry name" value="FBOX"/>
    <property type="match status" value="1"/>
</dbReference>
<organism evidence="2 3">
    <name type="scientific">Caenorhabditis remanei</name>
    <name type="common">Caenorhabditis vulgaris</name>
    <dbReference type="NCBI Taxonomy" id="31234"/>
    <lineage>
        <taxon>Eukaryota</taxon>
        <taxon>Metazoa</taxon>
        <taxon>Ecdysozoa</taxon>
        <taxon>Nematoda</taxon>
        <taxon>Chromadorea</taxon>
        <taxon>Rhabditida</taxon>
        <taxon>Rhabditina</taxon>
        <taxon>Rhabditomorpha</taxon>
        <taxon>Rhabditoidea</taxon>
        <taxon>Rhabditidae</taxon>
        <taxon>Peloderinae</taxon>
        <taxon>Caenorhabditis</taxon>
    </lineage>
</organism>
<gene>
    <name evidence="2" type="ORF">GCK72_003146</name>
</gene>
<dbReference type="CTD" id="9825989"/>
<dbReference type="PANTHER" id="PTHR21503">
    <property type="entry name" value="F-BOX-CONTAINING HYPOTHETICAL PROTEIN C.ELEGANS"/>
    <property type="match status" value="1"/>
</dbReference>
<evidence type="ECO:0000259" key="1">
    <source>
        <dbReference type="PROSITE" id="PS50181"/>
    </source>
</evidence>
<dbReference type="Pfam" id="PF07735">
    <property type="entry name" value="FBA_2"/>
    <property type="match status" value="1"/>
</dbReference>
<dbReference type="InterPro" id="IPR001810">
    <property type="entry name" value="F-box_dom"/>
</dbReference>
<dbReference type="InterPro" id="IPR012885">
    <property type="entry name" value="F-box_Sdz-33"/>
</dbReference>
<dbReference type="PANTHER" id="PTHR21503:SF52">
    <property type="entry name" value="F-BOX DOMAIN-CONTAINING PROTEIN"/>
    <property type="match status" value="1"/>
</dbReference>
<proteinExistence type="predicted"/>
<reference evidence="2 3" key="1">
    <citation type="submission" date="2019-12" db="EMBL/GenBank/DDBJ databases">
        <title>Chromosome-level assembly of the Caenorhabditis remanei genome.</title>
        <authorList>
            <person name="Teterina A.A."/>
            <person name="Willis J.H."/>
            <person name="Phillips P.C."/>
        </authorList>
    </citation>
    <scope>NUCLEOTIDE SEQUENCE [LARGE SCALE GENOMIC DNA]</scope>
    <source>
        <strain evidence="2 3">PX506</strain>
        <tissue evidence="2">Whole organism</tissue>
    </source>
</reference>
<comment type="caution">
    <text evidence="2">The sequence shown here is derived from an EMBL/GenBank/DDBJ whole genome shotgun (WGS) entry which is preliminary data.</text>
</comment>
<dbReference type="KEGG" id="crq:GCK72_003146"/>
<dbReference type="GeneID" id="9825989"/>
<dbReference type="Pfam" id="PF00646">
    <property type="entry name" value="F-box"/>
    <property type="match status" value="1"/>
</dbReference>
<name>A0A6A5HT06_CAERE</name>
<dbReference type="AlphaFoldDB" id="A0A6A5HT06"/>
<evidence type="ECO:0000313" key="3">
    <source>
        <dbReference type="Proteomes" id="UP000483820"/>
    </source>
</evidence>